<dbReference type="EMBL" id="BRYA01000341">
    <property type="protein sequence ID" value="GMI47360.1"/>
    <property type="molecule type" value="Genomic_DNA"/>
</dbReference>
<evidence type="ECO:0000313" key="1">
    <source>
        <dbReference type="EMBL" id="GMI47360.1"/>
    </source>
</evidence>
<dbReference type="OrthoDB" id="197306at2759"/>
<reference evidence="2" key="1">
    <citation type="journal article" date="2023" name="Commun. Biol.">
        <title>Genome analysis of Parmales, the sister group of diatoms, reveals the evolutionary specialization of diatoms from phago-mixotrophs to photoautotrophs.</title>
        <authorList>
            <person name="Ban H."/>
            <person name="Sato S."/>
            <person name="Yoshikawa S."/>
            <person name="Yamada K."/>
            <person name="Nakamura Y."/>
            <person name="Ichinomiya M."/>
            <person name="Sato N."/>
            <person name="Blanc-Mathieu R."/>
            <person name="Endo H."/>
            <person name="Kuwata A."/>
            <person name="Ogata H."/>
        </authorList>
    </citation>
    <scope>NUCLEOTIDE SEQUENCE [LARGE SCALE GENOMIC DNA]</scope>
</reference>
<organism evidence="1 2">
    <name type="scientific">Triparma columacea</name>
    <dbReference type="NCBI Taxonomy" id="722753"/>
    <lineage>
        <taxon>Eukaryota</taxon>
        <taxon>Sar</taxon>
        <taxon>Stramenopiles</taxon>
        <taxon>Ochrophyta</taxon>
        <taxon>Bolidophyceae</taxon>
        <taxon>Parmales</taxon>
        <taxon>Triparmaceae</taxon>
        <taxon>Triparma</taxon>
    </lineage>
</organism>
<comment type="caution">
    <text evidence="1">The sequence shown here is derived from an EMBL/GenBank/DDBJ whole genome shotgun (WGS) entry which is preliminary data.</text>
</comment>
<gene>
    <name evidence="1" type="ORF">TrCOL_g11228</name>
</gene>
<evidence type="ECO:0000313" key="2">
    <source>
        <dbReference type="Proteomes" id="UP001165065"/>
    </source>
</evidence>
<accession>A0A9W7GL71</accession>
<dbReference type="AlphaFoldDB" id="A0A9W7GL71"/>
<dbReference type="Proteomes" id="UP001165065">
    <property type="component" value="Unassembled WGS sequence"/>
</dbReference>
<protein>
    <submittedName>
        <fullName evidence="1">Uncharacterized protein</fullName>
    </submittedName>
</protein>
<proteinExistence type="predicted"/>
<keyword evidence="2" id="KW-1185">Reference proteome</keyword>
<sequence>MSSAASAVGRWTLVYSTSPEGLFRSSPFFLTARAVCKTPDDAAKFSWFCEMHRKALAISRIGPVEQVIMEDGTIVNEFNTVVGSVPFLNFYSGGLPFQIEGCIVSTGTMEEEEGGDIVKVGMKNVRIKGSNIPLLRGLLDGENAVLDTQALGDFIESVNSTYDNPKATLETFYLSNDVRILKDKDGIYYAYVKKGEGTELEEFGDREADLGLLGLLESFNDNVLKLSL</sequence>
<name>A0A9W7GL71_9STRA</name>